<evidence type="ECO:0000313" key="2">
    <source>
        <dbReference type="EMBL" id="CAA9240026.1"/>
    </source>
</evidence>
<accession>A0A6J4I486</accession>
<evidence type="ECO:0000256" key="1">
    <source>
        <dbReference type="SAM" id="MobiDB-lite"/>
    </source>
</evidence>
<feature type="compositionally biased region" description="Basic residues" evidence="1">
    <location>
        <begin position="112"/>
        <end position="121"/>
    </location>
</feature>
<protein>
    <submittedName>
        <fullName evidence="2">Uncharacterized protein</fullName>
    </submittedName>
</protein>
<feature type="region of interest" description="Disordered" evidence="1">
    <location>
        <begin position="87"/>
        <end position="121"/>
    </location>
</feature>
<proteinExistence type="predicted"/>
<sequence>MPLLLGDSVSRSRRTLRHTFGACALLAATPGPVRTGAEWPAYTISGSLCIGTPPTVPLHSRSVCCCRRYLTLGAARLSTSSLAEILFPGPHQTSRPRRECVPRQRDGGTARLNRHQRRHDM</sequence>
<feature type="compositionally biased region" description="Basic and acidic residues" evidence="1">
    <location>
        <begin position="96"/>
        <end position="108"/>
    </location>
</feature>
<name>A0A6J4I486_9CHLR</name>
<dbReference type="EMBL" id="CADCTK010000327">
    <property type="protein sequence ID" value="CAA9240026.1"/>
    <property type="molecule type" value="Genomic_DNA"/>
</dbReference>
<dbReference type="AlphaFoldDB" id="A0A6J4I486"/>
<gene>
    <name evidence="2" type="ORF">AVDCRST_MAG26-1382</name>
</gene>
<organism evidence="2">
    <name type="scientific">uncultured Chloroflexia bacterium</name>
    <dbReference type="NCBI Taxonomy" id="1672391"/>
    <lineage>
        <taxon>Bacteria</taxon>
        <taxon>Bacillati</taxon>
        <taxon>Chloroflexota</taxon>
        <taxon>Chloroflexia</taxon>
        <taxon>environmental samples</taxon>
    </lineage>
</organism>
<reference evidence="2" key="1">
    <citation type="submission" date="2020-02" db="EMBL/GenBank/DDBJ databases">
        <authorList>
            <person name="Meier V. D."/>
        </authorList>
    </citation>
    <scope>NUCLEOTIDE SEQUENCE</scope>
    <source>
        <strain evidence="2">AVDCRST_MAG26</strain>
    </source>
</reference>